<evidence type="ECO:0000259" key="2">
    <source>
        <dbReference type="Pfam" id="PF12146"/>
    </source>
</evidence>
<dbReference type="GO" id="GO:0016787">
    <property type="term" value="F:hydrolase activity"/>
    <property type="evidence" value="ECO:0007669"/>
    <property type="project" value="UniProtKB-KW"/>
</dbReference>
<dbReference type="EMBL" id="AUBJ02000001">
    <property type="protein sequence ID" value="MCP2333213.1"/>
    <property type="molecule type" value="Genomic_DNA"/>
</dbReference>
<protein>
    <submittedName>
        <fullName evidence="3">Alpha/beta hydrolase family protein</fullName>
    </submittedName>
</protein>
<keyword evidence="4" id="KW-1185">Reference proteome</keyword>
<dbReference type="InterPro" id="IPR050471">
    <property type="entry name" value="AB_hydrolase"/>
</dbReference>
<proteinExistence type="predicted"/>
<evidence type="ECO:0000313" key="3">
    <source>
        <dbReference type="EMBL" id="MCP2333213.1"/>
    </source>
</evidence>
<reference evidence="3 4" key="1">
    <citation type="submission" date="2013-07" db="EMBL/GenBank/DDBJ databases">
        <authorList>
            <consortium name="DOE Joint Genome Institute"/>
            <person name="Reeve W."/>
            <person name="Huntemann M."/>
            <person name="Han J."/>
            <person name="Chen A."/>
            <person name="Kyrpides N."/>
            <person name="Mavromatis K."/>
            <person name="Markowitz V."/>
            <person name="Palaniappan K."/>
            <person name="Ivanova N."/>
            <person name="Schaumberg A."/>
            <person name="Pati A."/>
            <person name="Liolios K."/>
            <person name="Nordberg H.P."/>
            <person name="Cantor M.N."/>
            <person name="Hua S.X."/>
            <person name="Woyke T."/>
        </authorList>
    </citation>
    <scope>NUCLEOTIDE SEQUENCE [LARGE SCALE GENOMIC DNA]</scope>
    <source>
        <strain evidence="3 4">DSM 43889</strain>
    </source>
</reference>
<evidence type="ECO:0000259" key="1">
    <source>
        <dbReference type="Pfam" id="PF08386"/>
    </source>
</evidence>
<keyword evidence="3" id="KW-0378">Hydrolase</keyword>
<feature type="domain" description="Peptidase S33 tripeptidyl aminopeptidase-like C-terminal" evidence="1">
    <location>
        <begin position="191"/>
        <end position="264"/>
    </location>
</feature>
<comment type="caution">
    <text evidence="3">The sequence shown here is derived from an EMBL/GenBank/DDBJ whole genome shotgun (WGS) entry which is preliminary data.</text>
</comment>
<dbReference type="Proteomes" id="UP000791080">
    <property type="component" value="Unassembled WGS sequence"/>
</dbReference>
<dbReference type="PANTHER" id="PTHR43433:SF3">
    <property type="entry name" value="NON-HEME CHLOROPEROXIDASE"/>
    <property type="match status" value="1"/>
</dbReference>
<gene>
    <name evidence="3" type="ORF">G443_003483</name>
</gene>
<evidence type="ECO:0000313" key="4">
    <source>
        <dbReference type="Proteomes" id="UP000791080"/>
    </source>
</evidence>
<dbReference type="SUPFAM" id="SSF53474">
    <property type="entry name" value="alpha/beta-Hydrolases"/>
    <property type="match status" value="1"/>
</dbReference>
<accession>A0ABT1JL29</accession>
<name>A0ABT1JL29_ACTCY</name>
<dbReference type="InterPro" id="IPR022742">
    <property type="entry name" value="Hydrolase_4"/>
</dbReference>
<feature type="domain" description="Serine aminopeptidase S33" evidence="2">
    <location>
        <begin position="39"/>
        <end position="169"/>
    </location>
</feature>
<organism evidence="3 4">
    <name type="scientific">Actinoalloteichus caeruleus DSM 43889</name>
    <dbReference type="NCBI Taxonomy" id="1120930"/>
    <lineage>
        <taxon>Bacteria</taxon>
        <taxon>Bacillati</taxon>
        <taxon>Actinomycetota</taxon>
        <taxon>Actinomycetes</taxon>
        <taxon>Pseudonocardiales</taxon>
        <taxon>Pseudonocardiaceae</taxon>
        <taxon>Actinoalloteichus</taxon>
        <taxon>Actinoalloteichus cyanogriseus</taxon>
    </lineage>
</organism>
<dbReference type="InterPro" id="IPR013595">
    <property type="entry name" value="Pept_S33_TAP-like_C"/>
</dbReference>
<reference evidence="3 4" key="2">
    <citation type="submission" date="2022-06" db="EMBL/GenBank/DDBJ databases">
        <title>Genomic Encyclopedia of Type Strains, Phase I: the one thousand microbial genomes (KMG-I) project.</title>
        <authorList>
            <person name="Kyrpides N."/>
        </authorList>
    </citation>
    <scope>NUCLEOTIDE SEQUENCE [LARGE SCALE GENOMIC DNA]</scope>
    <source>
        <strain evidence="3 4">DSM 43889</strain>
    </source>
</reference>
<dbReference type="Pfam" id="PF08386">
    <property type="entry name" value="Abhydrolase_4"/>
    <property type="match status" value="1"/>
</dbReference>
<dbReference type="Pfam" id="PF12146">
    <property type="entry name" value="Hydrolase_4"/>
    <property type="match status" value="1"/>
</dbReference>
<sequence length="277" mass="29905">MTRPKRELTAHVTAVTNDGVRLRGVHLPGPSAGCPAPGRPDTAIVVAHGFTNHSATPAMDRLLRRLARRAAVFAFDFRGHGRSGGATSVGDREVLDIAAAVEFARNCGFRHVATLGFSLGAAVVLRHTALSDPAHRPQAVCAVSGPARWWVRETAPMRRVHWLLEQPAGRLVARSLGVRLGAPWREVPLSPVEVADRVAPTPLLLLHGERDHYLPTDHAVALHDAAGEHGELWLERDMGHGEGGMTPAVADRVAEWLLDHAVPPTRHRHLIKTGMSG</sequence>
<dbReference type="InterPro" id="IPR029058">
    <property type="entry name" value="AB_hydrolase_fold"/>
</dbReference>
<dbReference type="Gene3D" id="3.40.50.1820">
    <property type="entry name" value="alpha/beta hydrolase"/>
    <property type="match status" value="1"/>
</dbReference>
<dbReference type="PANTHER" id="PTHR43433">
    <property type="entry name" value="HYDROLASE, ALPHA/BETA FOLD FAMILY PROTEIN"/>
    <property type="match status" value="1"/>
</dbReference>